<dbReference type="EMBL" id="OMOF01000357">
    <property type="protein sequence ID" value="SPF48706.1"/>
    <property type="molecule type" value="Genomic_DNA"/>
</dbReference>
<evidence type="ECO:0000256" key="6">
    <source>
        <dbReference type="SAM" id="Phobius"/>
    </source>
</evidence>
<feature type="transmembrane region" description="Helical" evidence="6">
    <location>
        <begin position="274"/>
        <end position="291"/>
    </location>
</feature>
<comment type="subcellular location">
    <subcellularLocation>
        <location evidence="1">Cell membrane</location>
        <topology evidence="1">Multi-pass membrane protein</topology>
    </subcellularLocation>
</comment>
<keyword evidence="5 6" id="KW-0472">Membrane</keyword>
<evidence type="ECO:0000259" key="7">
    <source>
        <dbReference type="PROSITE" id="PS50850"/>
    </source>
</evidence>
<evidence type="ECO:0000313" key="8">
    <source>
        <dbReference type="EMBL" id="SPF48706.1"/>
    </source>
</evidence>
<protein>
    <submittedName>
        <fullName evidence="8">Arabinose efflux permease family protein</fullName>
    </submittedName>
</protein>
<dbReference type="GO" id="GO:0022857">
    <property type="term" value="F:transmembrane transporter activity"/>
    <property type="evidence" value="ECO:0007669"/>
    <property type="project" value="InterPro"/>
</dbReference>
<feature type="transmembrane region" description="Helical" evidence="6">
    <location>
        <begin position="12"/>
        <end position="30"/>
    </location>
</feature>
<dbReference type="InterPro" id="IPR036259">
    <property type="entry name" value="MFS_trans_sf"/>
</dbReference>
<feature type="transmembrane region" description="Helical" evidence="6">
    <location>
        <begin position="136"/>
        <end position="157"/>
    </location>
</feature>
<dbReference type="Pfam" id="PF07690">
    <property type="entry name" value="MFS_1"/>
    <property type="match status" value="1"/>
</dbReference>
<evidence type="ECO:0000256" key="2">
    <source>
        <dbReference type="ARBA" id="ARBA00022448"/>
    </source>
</evidence>
<keyword evidence="4 6" id="KW-1133">Transmembrane helix</keyword>
<dbReference type="InterPro" id="IPR020846">
    <property type="entry name" value="MFS_dom"/>
</dbReference>
<feature type="transmembrane region" description="Helical" evidence="6">
    <location>
        <begin position="101"/>
        <end position="124"/>
    </location>
</feature>
<dbReference type="AlphaFoldDB" id="A0A2U3LA06"/>
<feature type="transmembrane region" description="Helical" evidence="6">
    <location>
        <begin position="42"/>
        <end position="64"/>
    </location>
</feature>
<organism evidence="8 9">
    <name type="scientific">Candidatus Desulfosporosinus infrequens</name>
    <dbReference type="NCBI Taxonomy" id="2043169"/>
    <lineage>
        <taxon>Bacteria</taxon>
        <taxon>Bacillati</taxon>
        <taxon>Bacillota</taxon>
        <taxon>Clostridia</taxon>
        <taxon>Eubacteriales</taxon>
        <taxon>Desulfitobacteriaceae</taxon>
        <taxon>Desulfosporosinus</taxon>
    </lineage>
</organism>
<dbReference type="PRINTS" id="PR01035">
    <property type="entry name" value="TCRTETA"/>
</dbReference>
<dbReference type="CDD" id="cd17489">
    <property type="entry name" value="MFS_YfcJ_like"/>
    <property type="match status" value="1"/>
</dbReference>
<sequence>MPEENSVWNRDFILIDLTSFLVFGSFYYLLSTLQYYVLDLGGSVASVGLIMGIFTLVAVAFRPVVGQLLDSRGRRIILMVGITLILVSFVIYPLVHALWWVILIRILHGIGWSVVPVAISTLVADVVPAKRRGEAMGYYSNFMDVAMAVGPFVGVLLLQYGSFTTVCLGAAITLLPALVLVWTVRERYQPSTDRPKSPLLSRPALLPGVVMMTASIGYGSVVSFLPILVLQRGITGHFLGISDYAFYYIVYALTLLLTRGIWGRLSDKYGRKAAIIPGMLLLAAGTFLLAITWSFPLLLLVGVVYAAGFGSTQPSILAWTIDRVGHSEMGAAVSTFFIAFDGGLGLGALIMGMVSQYFSYQVTFITTTLITLIGLLLYVYYLYNEGIHPMNSIDK</sequence>
<dbReference type="Gene3D" id="1.20.1720.10">
    <property type="entry name" value="Multidrug resistance protein D"/>
    <property type="match status" value="1"/>
</dbReference>
<dbReference type="Proteomes" id="UP000238916">
    <property type="component" value="Unassembled WGS sequence"/>
</dbReference>
<dbReference type="PANTHER" id="PTHR23531">
    <property type="entry name" value="QUINOLENE RESISTANCE PROTEIN NORA"/>
    <property type="match status" value="1"/>
</dbReference>
<dbReference type="InterPro" id="IPR001958">
    <property type="entry name" value="Tet-R_TetA/multi-R_MdtG-like"/>
</dbReference>
<feature type="transmembrane region" description="Helical" evidence="6">
    <location>
        <begin position="360"/>
        <end position="383"/>
    </location>
</feature>
<dbReference type="InterPro" id="IPR011701">
    <property type="entry name" value="MFS"/>
</dbReference>
<feature type="transmembrane region" description="Helical" evidence="6">
    <location>
        <begin position="76"/>
        <end position="95"/>
    </location>
</feature>
<dbReference type="PANTHER" id="PTHR23531:SF1">
    <property type="entry name" value="QUINOLENE RESISTANCE PROTEIN NORA"/>
    <property type="match status" value="1"/>
</dbReference>
<dbReference type="Gene3D" id="1.20.1250.20">
    <property type="entry name" value="MFS general substrate transporter like domains"/>
    <property type="match status" value="1"/>
</dbReference>
<evidence type="ECO:0000256" key="4">
    <source>
        <dbReference type="ARBA" id="ARBA00022989"/>
    </source>
</evidence>
<dbReference type="SUPFAM" id="SSF103473">
    <property type="entry name" value="MFS general substrate transporter"/>
    <property type="match status" value="1"/>
</dbReference>
<dbReference type="GO" id="GO:0005886">
    <property type="term" value="C:plasma membrane"/>
    <property type="evidence" value="ECO:0007669"/>
    <property type="project" value="UniProtKB-SubCell"/>
</dbReference>
<gene>
    <name evidence="8" type="ORF">SBF1_420002</name>
</gene>
<feature type="transmembrane region" description="Helical" evidence="6">
    <location>
        <begin position="331"/>
        <end position="354"/>
    </location>
</feature>
<reference evidence="9" key="1">
    <citation type="submission" date="2018-02" db="EMBL/GenBank/DDBJ databases">
        <authorList>
            <person name="Hausmann B."/>
        </authorList>
    </citation>
    <scope>NUCLEOTIDE SEQUENCE [LARGE SCALE GENOMIC DNA]</scope>
    <source>
        <strain evidence="9">Peat soil MAG SbF1</strain>
    </source>
</reference>
<feature type="domain" description="Major facilitator superfamily (MFS) profile" evidence="7">
    <location>
        <begin position="11"/>
        <end position="386"/>
    </location>
</feature>
<dbReference type="PROSITE" id="PS50850">
    <property type="entry name" value="MFS"/>
    <property type="match status" value="1"/>
</dbReference>
<evidence type="ECO:0000256" key="5">
    <source>
        <dbReference type="ARBA" id="ARBA00023136"/>
    </source>
</evidence>
<keyword evidence="3 6" id="KW-0812">Transmembrane</keyword>
<evidence type="ECO:0000256" key="3">
    <source>
        <dbReference type="ARBA" id="ARBA00022692"/>
    </source>
</evidence>
<evidence type="ECO:0000256" key="1">
    <source>
        <dbReference type="ARBA" id="ARBA00004651"/>
    </source>
</evidence>
<dbReference type="OrthoDB" id="9814001at2"/>
<keyword evidence="2" id="KW-0813">Transport</keyword>
<feature type="transmembrane region" description="Helical" evidence="6">
    <location>
        <begin position="204"/>
        <end position="225"/>
    </location>
</feature>
<proteinExistence type="predicted"/>
<evidence type="ECO:0000313" key="9">
    <source>
        <dbReference type="Proteomes" id="UP000238916"/>
    </source>
</evidence>
<feature type="transmembrane region" description="Helical" evidence="6">
    <location>
        <begin position="297"/>
        <end position="319"/>
    </location>
</feature>
<feature type="transmembrane region" description="Helical" evidence="6">
    <location>
        <begin position="163"/>
        <end position="184"/>
    </location>
</feature>
<dbReference type="InterPro" id="IPR052714">
    <property type="entry name" value="MFS_Exporter"/>
</dbReference>
<feature type="transmembrane region" description="Helical" evidence="6">
    <location>
        <begin position="245"/>
        <end position="262"/>
    </location>
</feature>
<name>A0A2U3LA06_9FIRM</name>
<accession>A0A2U3LA06</accession>